<comment type="caution">
    <text evidence="2">The sequence shown here is derived from an EMBL/GenBank/DDBJ whole genome shotgun (WGS) entry which is preliminary data.</text>
</comment>
<proteinExistence type="predicted"/>
<evidence type="ECO:0000256" key="1">
    <source>
        <dbReference type="SAM" id="SignalP"/>
    </source>
</evidence>
<reference evidence="3" key="1">
    <citation type="journal article" date="2019" name="Int. J. Syst. Evol. Microbiol.">
        <title>The Global Catalogue of Microorganisms (GCM) 10K type strain sequencing project: providing services to taxonomists for standard genome sequencing and annotation.</title>
        <authorList>
            <consortium name="The Broad Institute Genomics Platform"/>
            <consortium name="The Broad Institute Genome Sequencing Center for Infectious Disease"/>
            <person name="Wu L."/>
            <person name="Ma J."/>
        </authorList>
    </citation>
    <scope>NUCLEOTIDE SEQUENCE [LARGE SCALE GENOMIC DNA]</scope>
    <source>
        <strain evidence="3">IBRC-M 10987</strain>
    </source>
</reference>
<accession>A0ABV8K442</accession>
<feature type="signal peptide" evidence="1">
    <location>
        <begin position="1"/>
        <end position="29"/>
    </location>
</feature>
<gene>
    <name evidence="2" type="ORF">ACFOZ8_14215</name>
</gene>
<name>A0ABV8K442_9BACL</name>
<keyword evidence="1" id="KW-0732">Signal</keyword>
<protein>
    <submittedName>
        <fullName evidence="2">Uncharacterized protein</fullName>
    </submittedName>
</protein>
<evidence type="ECO:0000313" key="2">
    <source>
        <dbReference type="EMBL" id="MFC4100795.1"/>
    </source>
</evidence>
<organism evidence="2 3">
    <name type="scientific">Paenibacillus xanthanilyticus</name>
    <dbReference type="NCBI Taxonomy" id="1783531"/>
    <lineage>
        <taxon>Bacteria</taxon>
        <taxon>Bacillati</taxon>
        <taxon>Bacillota</taxon>
        <taxon>Bacilli</taxon>
        <taxon>Bacillales</taxon>
        <taxon>Paenibacillaceae</taxon>
        <taxon>Paenibacillus</taxon>
    </lineage>
</organism>
<dbReference type="EMBL" id="JBHSAM010000026">
    <property type="protein sequence ID" value="MFC4100795.1"/>
    <property type="molecule type" value="Genomic_DNA"/>
</dbReference>
<sequence>MMRKSLTRKATAVAAAAVFGAFALSAAPAAPGAKSALAAVSDAQLALRWAPVHYQDTDSTDYDADYLTAVDYDGDWDTLNNWEHQDDSLSQLKGTVYYSVVETSTHWFLTYSFYHPRDWVDYPDFGLDTHENDMEGLLLTVRKDGTDYGKLEAMVTVAHSDFYSYTPPGSAYTAGQETIDGAVVMANYGGFSRPTSFQEAKGHGLKAWNGGSFPGGDGIVYYPSAATAEVPSGGSDSSVQYRLVDAFASGGLWSRRYDAVTFASWGTFRGDNGKDNSANAAWGWDDGNDSIARGEMATDPAKLVSAYFGNLGNFSTAYTRNGYR</sequence>
<keyword evidence="3" id="KW-1185">Reference proteome</keyword>
<evidence type="ECO:0000313" key="3">
    <source>
        <dbReference type="Proteomes" id="UP001595715"/>
    </source>
</evidence>
<feature type="chain" id="PRO_5047106608" evidence="1">
    <location>
        <begin position="30"/>
        <end position="324"/>
    </location>
</feature>
<dbReference type="RefSeq" id="WP_377719452.1">
    <property type="nucleotide sequence ID" value="NZ_JBHSAM010000026.1"/>
</dbReference>
<dbReference type="Proteomes" id="UP001595715">
    <property type="component" value="Unassembled WGS sequence"/>
</dbReference>